<organism evidence="1 2">
    <name type="scientific">Aromatoleum aromaticum (strain DSM 19018 / LMG 30748 / EbN1)</name>
    <name type="common">Azoarcus sp. (strain EbN1)</name>
    <dbReference type="NCBI Taxonomy" id="76114"/>
    <lineage>
        <taxon>Bacteria</taxon>
        <taxon>Pseudomonadati</taxon>
        <taxon>Pseudomonadota</taxon>
        <taxon>Betaproteobacteria</taxon>
        <taxon>Rhodocyclales</taxon>
        <taxon>Rhodocyclaceae</taxon>
        <taxon>Aromatoleum</taxon>
    </lineage>
</organism>
<name>Q5P163_AROAE</name>
<dbReference type="Proteomes" id="UP000006552">
    <property type="component" value="Chromosome"/>
</dbReference>
<evidence type="ECO:0000313" key="2">
    <source>
        <dbReference type="Proteomes" id="UP000006552"/>
    </source>
</evidence>
<dbReference type="AlphaFoldDB" id="Q5P163"/>
<dbReference type="EMBL" id="CR555306">
    <property type="protein sequence ID" value="CAI08951.1"/>
    <property type="molecule type" value="Genomic_DNA"/>
</dbReference>
<dbReference type="HOGENOM" id="CLU_2784862_0_0_4"/>
<accession>Q5P163</accession>
<evidence type="ECO:0000313" key="1">
    <source>
        <dbReference type="EMBL" id="CAI08951.1"/>
    </source>
</evidence>
<keyword evidence="2" id="KW-1185">Reference proteome</keyword>
<reference evidence="1 2" key="1">
    <citation type="journal article" date="2005" name="Arch. Microbiol.">
        <title>The genome sequence of an anaerobic aromatic-degrading denitrifying bacterium, strain EbN1.</title>
        <authorList>
            <person name="Rabus R."/>
            <person name="Kube M."/>
            <person name="Heider J."/>
            <person name="Beck A."/>
            <person name="Heitmann K."/>
            <person name="Widdel F."/>
            <person name="Reinhardt R."/>
        </authorList>
    </citation>
    <scope>NUCLEOTIDE SEQUENCE [LARGE SCALE GENOMIC DNA]</scope>
    <source>
        <strain evidence="1 2">EbN1</strain>
    </source>
</reference>
<proteinExistence type="predicted"/>
<gene>
    <name evidence="1" type="ORF">ebA4967</name>
</gene>
<sequence>MLLDVRRTVRRLQPGASPTPAVTRERHIGCSKFHAMCTLRGKIIRAILRPKGGWKEGPEAVLELNFYF</sequence>
<dbReference type="STRING" id="76114.ebA4967"/>
<protein>
    <submittedName>
        <fullName evidence="1">Uncharacterized protein</fullName>
    </submittedName>
</protein>
<dbReference type="KEGG" id="eba:ebA4967"/>